<dbReference type="Proteomes" id="UP000297703">
    <property type="component" value="Unassembled WGS sequence"/>
</dbReference>
<reference evidence="11 12" key="1">
    <citation type="submission" date="2019-04" db="EMBL/GenBank/DDBJ databases">
        <title>Draft genome of the big-headed turtle Platysternon megacephalum.</title>
        <authorList>
            <person name="Gong S."/>
        </authorList>
    </citation>
    <scope>NUCLEOTIDE SEQUENCE [LARGE SCALE GENOMIC DNA]</scope>
    <source>
        <strain evidence="11">DO16091913</strain>
        <tissue evidence="11">Muscle</tissue>
    </source>
</reference>
<dbReference type="InterPro" id="IPR003599">
    <property type="entry name" value="Ig_sub"/>
</dbReference>
<keyword evidence="7" id="KW-0675">Receptor</keyword>
<dbReference type="PROSITE" id="PS50835">
    <property type="entry name" value="IG_LIKE"/>
    <property type="match status" value="2"/>
</dbReference>
<dbReference type="Gene3D" id="2.60.40.10">
    <property type="entry name" value="Immunoglobulins"/>
    <property type="match status" value="2"/>
</dbReference>
<comment type="subcellular location">
    <subcellularLocation>
        <location evidence="1">Membrane</location>
        <topology evidence="1">Single-pass membrane protein</topology>
    </subcellularLocation>
</comment>
<evidence type="ECO:0000256" key="8">
    <source>
        <dbReference type="ARBA" id="ARBA00023180"/>
    </source>
</evidence>
<evidence type="ECO:0000256" key="9">
    <source>
        <dbReference type="SAM" id="Phobius"/>
    </source>
</evidence>
<sequence length="336" mass="37294">MEYYTILEMLPPELQGYNDILGDLFKCPSLPTSFLDNISVSKIAGSSVNLTCHQVSRGGLLSVVWKIRPRTGNHCLLAYRTDLNKTGRTNCSERMDWKSSPGTDTALQIQQVTLTDEGCYSCETVHSDGTFTRTYTLTVLVPPAVTLTCDSNGTAVCKAAAGKPAAQVSWDPNGDPRTELENHTNGTVTVLSIYSPRETRITCLVSHPAWNTSQSKECPSDNGNMFLQYFGISAGLLGILFILALIFLCKLHHGRICYKSKIPETAPPHNVQDSNEQQELEPYASYVQKENMIYNTVYEVTISIHNMLTLAAQPEDYEIIVNMLSNSYLCRTVDQM</sequence>
<dbReference type="InterPro" id="IPR040012">
    <property type="entry name" value="CD200R"/>
</dbReference>
<keyword evidence="5 9" id="KW-0472">Membrane</keyword>
<evidence type="ECO:0000256" key="1">
    <source>
        <dbReference type="ARBA" id="ARBA00004167"/>
    </source>
</evidence>
<keyword evidence="8" id="KW-0325">Glycoprotein</keyword>
<feature type="transmembrane region" description="Helical" evidence="9">
    <location>
        <begin position="226"/>
        <end position="249"/>
    </location>
</feature>
<gene>
    <name evidence="11" type="ORF">DR999_PMT21085</name>
</gene>
<dbReference type="PANTHER" id="PTHR21462">
    <property type="entry name" value="CELL SURFACE GLYCOPROTEIN OX2 RECEPTOR PRECURSOR"/>
    <property type="match status" value="1"/>
</dbReference>
<keyword evidence="12" id="KW-1185">Reference proteome</keyword>
<organism evidence="11 12">
    <name type="scientific">Platysternon megacephalum</name>
    <name type="common">big-headed turtle</name>
    <dbReference type="NCBI Taxonomy" id="55544"/>
    <lineage>
        <taxon>Eukaryota</taxon>
        <taxon>Metazoa</taxon>
        <taxon>Chordata</taxon>
        <taxon>Craniata</taxon>
        <taxon>Vertebrata</taxon>
        <taxon>Euteleostomi</taxon>
        <taxon>Archelosauria</taxon>
        <taxon>Testudinata</taxon>
        <taxon>Testudines</taxon>
        <taxon>Cryptodira</taxon>
        <taxon>Durocryptodira</taxon>
        <taxon>Testudinoidea</taxon>
        <taxon>Platysternidae</taxon>
        <taxon>Platysternon</taxon>
    </lineage>
</organism>
<name>A0A4D9DHX2_9SAUR</name>
<dbReference type="AlphaFoldDB" id="A0A4D9DHX2"/>
<dbReference type="GO" id="GO:0009897">
    <property type="term" value="C:external side of plasma membrane"/>
    <property type="evidence" value="ECO:0007669"/>
    <property type="project" value="TreeGrafter"/>
</dbReference>
<evidence type="ECO:0000313" key="12">
    <source>
        <dbReference type="Proteomes" id="UP000297703"/>
    </source>
</evidence>
<evidence type="ECO:0000256" key="3">
    <source>
        <dbReference type="ARBA" id="ARBA00022692"/>
    </source>
</evidence>
<dbReference type="InterPro" id="IPR007110">
    <property type="entry name" value="Ig-like_dom"/>
</dbReference>
<feature type="domain" description="Ig-like" evidence="10">
    <location>
        <begin position="28"/>
        <end position="138"/>
    </location>
</feature>
<dbReference type="PANTHER" id="PTHR21462:SF2">
    <property type="entry name" value="CELL SURFACE GLYCOPROTEIN CD200 RECEPTOR 2"/>
    <property type="match status" value="1"/>
</dbReference>
<proteinExistence type="inferred from homology"/>
<dbReference type="SUPFAM" id="SSF48726">
    <property type="entry name" value="Immunoglobulin"/>
    <property type="match status" value="2"/>
</dbReference>
<dbReference type="GO" id="GO:0038023">
    <property type="term" value="F:signaling receptor activity"/>
    <property type="evidence" value="ECO:0007669"/>
    <property type="project" value="InterPro"/>
</dbReference>
<evidence type="ECO:0000256" key="2">
    <source>
        <dbReference type="ARBA" id="ARBA00008215"/>
    </source>
</evidence>
<evidence type="ECO:0000256" key="4">
    <source>
        <dbReference type="ARBA" id="ARBA00022989"/>
    </source>
</evidence>
<evidence type="ECO:0000256" key="5">
    <source>
        <dbReference type="ARBA" id="ARBA00023136"/>
    </source>
</evidence>
<dbReference type="SMART" id="SM00409">
    <property type="entry name" value="IG"/>
    <property type="match status" value="1"/>
</dbReference>
<keyword evidence="6" id="KW-1015">Disulfide bond</keyword>
<dbReference type="Pfam" id="PF08205">
    <property type="entry name" value="C2-set_2"/>
    <property type="match status" value="1"/>
</dbReference>
<evidence type="ECO:0000256" key="7">
    <source>
        <dbReference type="ARBA" id="ARBA00023170"/>
    </source>
</evidence>
<keyword evidence="4 9" id="KW-1133">Transmembrane helix</keyword>
<evidence type="ECO:0000256" key="6">
    <source>
        <dbReference type="ARBA" id="ARBA00023157"/>
    </source>
</evidence>
<dbReference type="STRING" id="55544.A0A4D9DHX2"/>
<protein>
    <submittedName>
        <fullName evidence="11">Choline transporter-like protein 4</fullName>
    </submittedName>
</protein>
<dbReference type="OrthoDB" id="8915654at2759"/>
<dbReference type="InterPro" id="IPR036179">
    <property type="entry name" value="Ig-like_dom_sf"/>
</dbReference>
<dbReference type="GO" id="GO:0150077">
    <property type="term" value="P:regulation of neuroinflammatory response"/>
    <property type="evidence" value="ECO:0007669"/>
    <property type="project" value="InterPro"/>
</dbReference>
<comment type="similarity">
    <text evidence="2">Belongs to the CD200R family.</text>
</comment>
<dbReference type="InterPro" id="IPR013783">
    <property type="entry name" value="Ig-like_fold"/>
</dbReference>
<feature type="domain" description="Ig-like" evidence="10">
    <location>
        <begin position="145"/>
        <end position="219"/>
    </location>
</feature>
<evidence type="ECO:0000259" key="10">
    <source>
        <dbReference type="PROSITE" id="PS50835"/>
    </source>
</evidence>
<keyword evidence="3 9" id="KW-0812">Transmembrane</keyword>
<reference evidence="11 12" key="2">
    <citation type="submission" date="2019-04" db="EMBL/GenBank/DDBJ databases">
        <title>The genome sequence of big-headed turtle.</title>
        <authorList>
            <person name="Gong S."/>
        </authorList>
    </citation>
    <scope>NUCLEOTIDE SEQUENCE [LARGE SCALE GENOMIC DNA]</scope>
    <source>
        <strain evidence="11">DO16091913</strain>
        <tissue evidence="11">Muscle</tissue>
    </source>
</reference>
<evidence type="ECO:0000313" key="11">
    <source>
        <dbReference type="EMBL" id="TFJ97095.1"/>
    </source>
</evidence>
<accession>A0A4D9DHX2</accession>
<dbReference type="EMBL" id="QXTE01000535">
    <property type="protein sequence ID" value="TFJ97095.1"/>
    <property type="molecule type" value="Genomic_DNA"/>
</dbReference>
<dbReference type="Pfam" id="PF07686">
    <property type="entry name" value="V-set"/>
    <property type="match status" value="1"/>
</dbReference>
<dbReference type="InterPro" id="IPR013162">
    <property type="entry name" value="CD80_C2-set"/>
</dbReference>
<dbReference type="InterPro" id="IPR013106">
    <property type="entry name" value="Ig_V-set"/>
</dbReference>
<comment type="caution">
    <text evidence="11">The sequence shown here is derived from an EMBL/GenBank/DDBJ whole genome shotgun (WGS) entry which is preliminary data.</text>
</comment>